<dbReference type="RefSeq" id="WP_184934238.1">
    <property type="nucleotide sequence ID" value="NZ_JACHJV010000001.1"/>
</dbReference>
<gene>
    <name evidence="1" type="ORF">FHR34_000982</name>
</gene>
<dbReference type="Proteomes" id="UP000540506">
    <property type="component" value="Unassembled WGS sequence"/>
</dbReference>
<name>A0A7W7VTU4_KITKI</name>
<sequence>MNDARLAPVAWHSVIAGSTVSTVAVRDDQLDLAAELNRQWHRLAVEHGVIDSHGAFVLHPEDTIGLFPHPDHRCSTGCCGPDGVSGRNRVCTCGVEVATLVADCWTYQELWLDPSASGPSHRDRLQ</sequence>
<organism evidence="1 2">
    <name type="scientific">Kitasatospora kifunensis</name>
    <name type="common">Streptomyces kifunensis</name>
    <dbReference type="NCBI Taxonomy" id="58351"/>
    <lineage>
        <taxon>Bacteria</taxon>
        <taxon>Bacillati</taxon>
        <taxon>Actinomycetota</taxon>
        <taxon>Actinomycetes</taxon>
        <taxon>Kitasatosporales</taxon>
        <taxon>Streptomycetaceae</taxon>
        <taxon>Kitasatospora</taxon>
    </lineage>
</organism>
<comment type="caution">
    <text evidence="1">The sequence shown here is derived from an EMBL/GenBank/DDBJ whole genome shotgun (WGS) entry which is preliminary data.</text>
</comment>
<accession>A0A7W7VTU4</accession>
<keyword evidence="2" id="KW-1185">Reference proteome</keyword>
<evidence type="ECO:0000313" key="1">
    <source>
        <dbReference type="EMBL" id="MBB4921989.1"/>
    </source>
</evidence>
<dbReference type="AlphaFoldDB" id="A0A7W7VTU4"/>
<evidence type="ECO:0000313" key="2">
    <source>
        <dbReference type="Proteomes" id="UP000540506"/>
    </source>
</evidence>
<dbReference type="EMBL" id="JACHJV010000001">
    <property type="protein sequence ID" value="MBB4921989.1"/>
    <property type="molecule type" value="Genomic_DNA"/>
</dbReference>
<reference evidence="1 2" key="1">
    <citation type="submission" date="2020-08" db="EMBL/GenBank/DDBJ databases">
        <title>Sequencing the genomes of 1000 actinobacteria strains.</title>
        <authorList>
            <person name="Klenk H.-P."/>
        </authorList>
    </citation>
    <scope>NUCLEOTIDE SEQUENCE [LARGE SCALE GENOMIC DNA]</scope>
    <source>
        <strain evidence="1 2">DSM 41654</strain>
    </source>
</reference>
<protein>
    <submittedName>
        <fullName evidence="1">Uncharacterized protein</fullName>
    </submittedName>
</protein>
<proteinExistence type="predicted"/>